<proteinExistence type="predicted"/>
<evidence type="ECO:0000313" key="3">
    <source>
        <dbReference type="Proteomes" id="UP000759537"/>
    </source>
</evidence>
<accession>A0A9P5MT67</accession>
<protein>
    <submittedName>
        <fullName evidence="2">Uncharacterized protein</fullName>
    </submittedName>
</protein>
<keyword evidence="1" id="KW-1133">Transmembrane helix</keyword>
<dbReference type="EMBL" id="WHVB01000012">
    <property type="protein sequence ID" value="KAF8477998.1"/>
    <property type="molecule type" value="Genomic_DNA"/>
</dbReference>
<keyword evidence="1" id="KW-0472">Membrane</keyword>
<reference evidence="2" key="2">
    <citation type="journal article" date="2020" name="Nat. Commun.">
        <title>Large-scale genome sequencing of mycorrhizal fungi provides insights into the early evolution of symbiotic traits.</title>
        <authorList>
            <person name="Miyauchi S."/>
            <person name="Kiss E."/>
            <person name="Kuo A."/>
            <person name="Drula E."/>
            <person name="Kohler A."/>
            <person name="Sanchez-Garcia M."/>
            <person name="Morin E."/>
            <person name="Andreopoulos B."/>
            <person name="Barry K.W."/>
            <person name="Bonito G."/>
            <person name="Buee M."/>
            <person name="Carver A."/>
            <person name="Chen C."/>
            <person name="Cichocki N."/>
            <person name="Clum A."/>
            <person name="Culley D."/>
            <person name="Crous P.W."/>
            <person name="Fauchery L."/>
            <person name="Girlanda M."/>
            <person name="Hayes R.D."/>
            <person name="Keri Z."/>
            <person name="LaButti K."/>
            <person name="Lipzen A."/>
            <person name="Lombard V."/>
            <person name="Magnuson J."/>
            <person name="Maillard F."/>
            <person name="Murat C."/>
            <person name="Nolan M."/>
            <person name="Ohm R.A."/>
            <person name="Pangilinan J."/>
            <person name="Pereira M.F."/>
            <person name="Perotto S."/>
            <person name="Peter M."/>
            <person name="Pfister S."/>
            <person name="Riley R."/>
            <person name="Sitrit Y."/>
            <person name="Stielow J.B."/>
            <person name="Szollosi G."/>
            <person name="Zifcakova L."/>
            <person name="Stursova M."/>
            <person name="Spatafora J.W."/>
            <person name="Tedersoo L."/>
            <person name="Vaario L.M."/>
            <person name="Yamada A."/>
            <person name="Yan M."/>
            <person name="Wang P."/>
            <person name="Xu J."/>
            <person name="Bruns T."/>
            <person name="Baldrian P."/>
            <person name="Vilgalys R."/>
            <person name="Dunand C."/>
            <person name="Henrissat B."/>
            <person name="Grigoriev I.V."/>
            <person name="Hibbett D."/>
            <person name="Nagy L.G."/>
            <person name="Martin F.M."/>
        </authorList>
    </citation>
    <scope>NUCLEOTIDE SEQUENCE</scope>
    <source>
        <strain evidence="2">Prilba</strain>
    </source>
</reference>
<dbReference type="OrthoDB" id="3259156at2759"/>
<gene>
    <name evidence="2" type="ORF">DFH94DRAFT_801725</name>
</gene>
<dbReference type="AlphaFoldDB" id="A0A9P5MT67"/>
<organism evidence="2 3">
    <name type="scientific">Russula ochroleuca</name>
    <dbReference type="NCBI Taxonomy" id="152965"/>
    <lineage>
        <taxon>Eukaryota</taxon>
        <taxon>Fungi</taxon>
        <taxon>Dikarya</taxon>
        <taxon>Basidiomycota</taxon>
        <taxon>Agaricomycotina</taxon>
        <taxon>Agaricomycetes</taxon>
        <taxon>Russulales</taxon>
        <taxon>Russulaceae</taxon>
        <taxon>Russula</taxon>
    </lineage>
</organism>
<feature type="transmembrane region" description="Helical" evidence="1">
    <location>
        <begin position="91"/>
        <end position="111"/>
    </location>
</feature>
<keyword evidence="3" id="KW-1185">Reference proteome</keyword>
<sequence>MPDSKRKALRSHFPSFPYIPHADLLTLSLIFCHFCNTAQLTLYCMHVFSTTDVNDRDACIAQLATMPHLAALVTTLVIPTYPTAQGASFRLALAIALHAMHALSILTHPVYDADLLLTMMVLLALLAAGGLKHLTLLADTLPFSFFDQFLISNLTIEHLSLPNFIGVPPGPGEVPSTAIPNLISLDTSPPIWPFASTSKVQMHSPHLQYMHC</sequence>
<comment type="caution">
    <text evidence="2">The sequence shown here is derived from an EMBL/GenBank/DDBJ whole genome shotgun (WGS) entry which is preliminary data.</text>
</comment>
<reference evidence="2" key="1">
    <citation type="submission" date="2019-10" db="EMBL/GenBank/DDBJ databases">
        <authorList>
            <consortium name="DOE Joint Genome Institute"/>
            <person name="Kuo A."/>
            <person name="Miyauchi S."/>
            <person name="Kiss E."/>
            <person name="Drula E."/>
            <person name="Kohler A."/>
            <person name="Sanchez-Garcia M."/>
            <person name="Andreopoulos B."/>
            <person name="Barry K.W."/>
            <person name="Bonito G."/>
            <person name="Buee M."/>
            <person name="Carver A."/>
            <person name="Chen C."/>
            <person name="Cichocki N."/>
            <person name="Clum A."/>
            <person name="Culley D."/>
            <person name="Crous P.W."/>
            <person name="Fauchery L."/>
            <person name="Girlanda M."/>
            <person name="Hayes R."/>
            <person name="Keri Z."/>
            <person name="LaButti K."/>
            <person name="Lipzen A."/>
            <person name="Lombard V."/>
            <person name="Magnuson J."/>
            <person name="Maillard F."/>
            <person name="Morin E."/>
            <person name="Murat C."/>
            <person name="Nolan M."/>
            <person name="Ohm R."/>
            <person name="Pangilinan J."/>
            <person name="Pereira M."/>
            <person name="Perotto S."/>
            <person name="Peter M."/>
            <person name="Riley R."/>
            <person name="Sitrit Y."/>
            <person name="Stielow B."/>
            <person name="Szollosi G."/>
            <person name="Zifcakova L."/>
            <person name="Stursova M."/>
            <person name="Spatafora J.W."/>
            <person name="Tedersoo L."/>
            <person name="Vaario L.-M."/>
            <person name="Yamada A."/>
            <person name="Yan M."/>
            <person name="Wang P."/>
            <person name="Xu J."/>
            <person name="Bruns T."/>
            <person name="Baldrian P."/>
            <person name="Vilgalys R."/>
            <person name="Henrissat B."/>
            <person name="Grigoriev I.V."/>
            <person name="Hibbett D."/>
            <person name="Nagy L.G."/>
            <person name="Martin F.M."/>
        </authorList>
    </citation>
    <scope>NUCLEOTIDE SEQUENCE</scope>
    <source>
        <strain evidence="2">Prilba</strain>
    </source>
</reference>
<feature type="transmembrane region" description="Helical" evidence="1">
    <location>
        <begin position="117"/>
        <end position="138"/>
    </location>
</feature>
<evidence type="ECO:0000313" key="2">
    <source>
        <dbReference type="EMBL" id="KAF8477998.1"/>
    </source>
</evidence>
<evidence type="ECO:0000256" key="1">
    <source>
        <dbReference type="SAM" id="Phobius"/>
    </source>
</evidence>
<dbReference type="Proteomes" id="UP000759537">
    <property type="component" value="Unassembled WGS sequence"/>
</dbReference>
<keyword evidence="1" id="KW-0812">Transmembrane</keyword>
<name>A0A9P5MT67_9AGAM</name>